<evidence type="ECO:0000313" key="1">
    <source>
        <dbReference type="EMBL" id="QEA07002.1"/>
    </source>
</evidence>
<organism evidence="1">
    <name type="scientific">uncultured organism</name>
    <dbReference type="NCBI Taxonomy" id="155900"/>
    <lineage>
        <taxon>unclassified sequences</taxon>
        <taxon>environmental samples</taxon>
    </lineage>
</organism>
<dbReference type="EMBL" id="MN079192">
    <property type="protein sequence ID" value="QEA07002.1"/>
    <property type="molecule type" value="Genomic_DNA"/>
</dbReference>
<accession>A0A5B8RHF7</accession>
<reference evidence="1" key="1">
    <citation type="submission" date="2019-06" db="EMBL/GenBank/DDBJ databases">
        <authorList>
            <person name="Murdoch R.W."/>
            <person name="Fathepure B."/>
        </authorList>
    </citation>
    <scope>NUCLEOTIDE SEQUENCE</scope>
</reference>
<proteinExistence type="predicted"/>
<sequence length="44" mass="4430">MTMHRLILALAALLAVQIAVTAAVWGTAPTAATPITPDTAIDTG</sequence>
<protein>
    <submittedName>
        <fullName evidence="1">Uncharacterized protein</fullName>
    </submittedName>
</protein>
<name>A0A5B8RHF7_9ZZZZ</name>
<gene>
    <name evidence="1" type="ORF">KBTEX_03346</name>
</gene>
<dbReference type="AlphaFoldDB" id="A0A5B8RHF7"/>